<sequence>MTDLRPCPRVGVVIPTTDRPALLRRAIAAVVAQDYPGPIETVVVFDGTEPDPDLVVTEQERPLRPVRVLPNTRTSGLSGTRNTGILGLDTEFVAFCDDDDHWLAAKVRRQVERATAPDHPEMVTCAITVDFDGVRTDRLAGTDAVTHADLTRSIYSMLHSSCFFFDRRTLVEEIGLINEELPGSQLEDWDIKLRAAARRPIAHIDEPLTVVQWGRASLFARRWHTKNAALRHILTLHPAIAADRRGAARVYGQLAFGTAAAGERAESWRWIRRCVRSDPRQWRAAAALAVLPNPRNAERVLDTLHHFGRGV</sequence>
<dbReference type="InterPro" id="IPR050834">
    <property type="entry name" value="Glycosyltransf_2"/>
</dbReference>
<dbReference type="CDD" id="cd00761">
    <property type="entry name" value="Glyco_tranf_GTA_type"/>
    <property type="match status" value="1"/>
</dbReference>
<accession>A0ABP7IHE1</accession>
<name>A0ABP7IHE1_9ACTN</name>
<dbReference type="Proteomes" id="UP001501821">
    <property type="component" value="Unassembled WGS sequence"/>
</dbReference>
<gene>
    <name evidence="2" type="ORF">GCM10022242_20450</name>
</gene>
<proteinExistence type="predicted"/>
<evidence type="ECO:0000259" key="1">
    <source>
        <dbReference type="Pfam" id="PF00535"/>
    </source>
</evidence>
<comment type="caution">
    <text evidence="2">The sequence shown here is derived from an EMBL/GenBank/DDBJ whole genome shotgun (WGS) entry which is preliminary data.</text>
</comment>
<dbReference type="Pfam" id="PF00535">
    <property type="entry name" value="Glycos_transf_2"/>
    <property type="match status" value="1"/>
</dbReference>
<evidence type="ECO:0000313" key="3">
    <source>
        <dbReference type="Proteomes" id="UP001501821"/>
    </source>
</evidence>
<evidence type="ECO:0000313" key="2">
    <source>
        <dbReference type="EMBL" id="GAA3818541.1"/>
    </source>
</evidence>
<protein>
    <recommendedName>
        <fullName evidence="1">Glycosyltransferase 2-like domain-containing protein</fullName>
    </recommendedName>
</protein>
<feature type="domain" description="Glycosyltransferase 2-like" evidence="1">
    <location>
        <begin position="12"/>
        <end position="144"/>
    </location>
</feature>
<dbReference type="EMBL" id="BAABAH010000006">
    <property type="protein sequence ID" value="GAA3818541.1"/>
    <property type="molecule type" value="Genomic_DNA"/>
</dbReference>
<keyword evidence="3" id="KW-1185">Reference proteome</keyword>
<dbReference type="Gene3D" id="3.90.550.10">
    <property type="entry name" value="Spore Coat Polysaccharide Biosynthesis Protein SpsA, Chain A"/>
    <property type="match status" value="1"/>
</dbReference>
<organism evidence="2 3">
    <name type="scientific">Nocardioides panacisoli</name>
    <dbReference type="NCBI Taxonomy" id="627624"/>
    <lineage>
        <taxon>Bacteria</taxon>
        <taxon>Bacillati</taxon>
        <taxon>Actinomycetota</taxon>
        <taxon>Actinomycetes</taxon>
        <taxon>Propionibacteriales</taxon>
        <taxon>Nocardioidaceae</taxon>
        <taxon>Nocardioides</taxon>
    </lineage>
</organism>
<dbReference type="PANTHER" id="PTHR43685:SF2">
    <property type="entry name" value="GLYCOSYLTRANSFERASE 2-LIKE DOMAIN-CONTAINING PROTEIN"/>
    <property type="match status" value="1"/>
</dbReference>
<dbReference type="InterPro" id="IPR001173">
    <property type="entry name" value="Glyco_trans_2-like"/>
</dbReference>
<dbReference type="RefSeq" id="WP_344774978.1">
    <property type="nucleotide sequence ID" value="NZ_BAABAH010000006.1"/>
</dbReference>
<dbReference type="SUPFAM" id="SSF53448">
    <property type="entry name" value="Nucleotide-diphospho-sugar transferases"/>
    <property type="match status" value="1"/>
</dbReference>
<reference evidence="3" key="1">
    <citation type="journal article" date="2019" name="Int. J. Syst. Evol. Microbiol.">
        <title>The Global Catalogue of Microorganisms (GCM) 10K type strain sequencing project: providing services to taxonomists for standard genome sequencing and annotation.</title>
        <authorList>
            <consortium name="The Broad Institute Genomics Platform"/>
            <consortium name="The Broad Institute Genome Sequencing Center for Infectious Disease"/>
            <person name="Wu L."/>
            <person name="Ma J."/>
        </authorList>
    </citation>
    <scope>NUCLEOTIDE SEQUENCE [LARGE SCALE GENOMIC DNA]</scope>
    <source>
        <strain evidence="3">JCM 16953</strain>
    </source>
</reference>
<dbReference type="InterPro" id="IPR029044">
    <property type="entry name" value="Nucleotide-diphossugar_trans"/>
</dbReference>
<dbReference type="PANTHER" id="PTHR43685">
    <property type="entry name" value="GLYCOSYLTRANSFERASE"/>
    <property type="match status" value="1"/>
</dbReference>